<dbReference type="InterPro" id="IPR036770">
    <property type="entry name" value="Ankyrin_rpt-contain_sf"/>
</dbReference>
<organism evidence="3 4">
    <name type="scientific">Turkeypox virus</name>
    <dbReference type="NCBI Taxonomy" id="336486"/>
    <lineage>
        <taxon>Viruses</taxon>
        <taxon>Varidnaviria</taxon>
        <taxon>Bamfordvirae</taxon>
        <taxon>Nucleocytoviricota</taxon>
        <taxon>Pokkesviricetes</taxon>
        <taxon>Chitovirales</taxon>
        <taxon>Poxviridae</taxon>
        <taxon>Chordopoxvirinae</taxon>
        <taxon>Avipoxvirus</taxon>
        <taxon>Avipoxvirus turkeypox</taxon>
    </lineage>
</organism>
<proteinExistence type="predicted"/>
<feature type="repeat" description="ANK" evidence="1">
    <location>
        <begin position="78"/>
        <end position="107"/>
    </location>
</feature>
<keyword evidence="2" id="KW-0472">Membrane</keyword>
<dbReference type="PANTHER" id="PTHR24127">
    <property type="entry name" value="ANKYRIN REPEAT AND EF-HAND DOMAIN-CONTAINING PROTEIN 1"/>
    <property type="match status" value="1"/>
</dbReference>
<name>A0A0M3ZEQ4_9POXV</name>
<keyword evidence="2" id="KW-0812">Transmembrane</keyword>
<accession>A0A0M3ZEQ4</accession>
<feature type="transmembrane region" description="Helical" evidence="2">
    <location>
        <begin position="9"/>
        <end position="30"/>
    </location>
</feature>
<evidence type="ECO:0000256" key="2">
    <source>
        <dbReference type="SAM" id="Phobius"/>
    </source>
</evidence>
<keyword evidence="1" id="KW-0040">ANK repeat</keyword>
<dbReference type="EMBL" id="KP728110">
    <property type="protein sequence ID" value="ALA62531.1"/>
    <property type="molecule type" value="Genomic_DNA"/>
</dbReference>
<dbReference type="KEGG" id="vg:26122847"/>
<evidence type="ECO:0000313" key="4">
    <source>
        <dbReference type="Proteomes" id="UP000142477"/>
    </source>
</evidence>
<dbReference type="RefSeq" id="YP_009177178.1">
    <property type="nucleotide sequence ID" value="NC_028238.1"/>
</dbReference>
<dbReference type="SUPFAM" id="SSF48403">
    <property type="entry name" value="Ankyrin repeat"/>
    <property type="match status" value="1"/>
</dbReference>
<keyword evidence="4" id="KW-1185">Reference proteome</keyword>
<dbReference type="GeneID" id="26122847"/>
<dbReference type="OrthoDB" id="36136at10239"/>
<reference evidence="3 4" key="1">
    <citation type="journal article" date="2015" name="Infect. Genet. Evol.">
        <title>Unique genomic organization of a novel Avipoxvirus detected in turkey (Meleagris gallopavo).</title>
        <authorList>
            <person name="Banyai K."/>
            <person name="Palya V."/>
            <person name="Denes B."/>
            <person name="Glavits R."/>
            <person name="Ivanics E."/>
            <person name="Horvath B."/>
            <person name="Farkas S.L."/>
            <person name="Marton S."/>
            <person name="Balint A."/>
            <person name="Gyuranecz M."/>
            <person name="Erdelyi K."/>
            <person name="Dan A."/>
        </authorList>
    </citation>
    <scope>NUCLEOTIDE SEQUENCE [LARGE SCALE GENOMIC DNA]</scope>
    <source>
        <strain evidence="3 4">TKPV-HU1124/2011</strain>
    </source>
</reference>
<dbReference type="PROSITE" id="PS50297">
    <property type="entry name" value="ANK_REP_REGION"/>
    <property type="match status" value="1"/>
</dbReference>
<dbReference type="Pfam" id="PF00023">
    <property type="entry name" value="Ank"/>
    <property type="match status" value="1"/>
</dbReference>
<dbReference type="InterPro" id="IPR002110">
    <property type="entry name" value="Ankyrin_rpt"/>
</dbReference>
<protein>
    <submittedName>
        <fullName evidence="3">Ankyrin repeat family protein</fullName>
    </submittedName>
</protein>
<dbReference type="PANTHER" id="PTHR24127:SF1">
    <property type="entry name" value="ANKYRIN REPEAT AND EF-HAND DOMAIN-CONTAINING PROTEIN 1"/>
    <property type="match status" value="1"/>
</dbReference>
<dbReference type="Pfam" id="PF12796">
    <property type="entry name" value="Ank_2"/>
    <property type="match status" value="1"/>
</dbReference>
<dbReference type="InterPro" id="IPR052801">
    <property type="entry name" value="Ankyrin-EF-hand"/>
</dbReference>
<feature type="repeat" description="ANK" evidence="1">
    <location>
        <begin position="112"/>
        <end position="141"/>
    </location>
</feature>
<dbReference type="Proteomes" id="UP000142477">
    <property type="component" value="Segment"/>
</dbReference>
<sequence length="209" mass="23864">MRGILNRMIIIIESVIDLSASFIYITVYIISRLLKYIDGSSILYISIRFHYNSITKFILDMGINPNIPFVTSNNICLTPLIYAIDYDNVDAFRLLIQYGADINLSTNNLYVTPLYAAVVYKNIDCVNILIDNRVDINVVTSKGITPLEWCIMTCYNELGDMHYIDQVMYLTATSYANIVILETLTCYFILCDACSLIDKTSYGYKKINI</sequence>
<keyword evidence="2" id="KW-1133">Transmembrane helix</keyword>
<dbReference type="Gene3D" id="1.25.40.20">
    <property type="entry name" value="Ankyrin repeat-containing domain"/>
    <property type="match status" value="1"/>
</dbReference>
<dbReference type="SMART" id="SM00248">
    <property type="entry name" value="ANK"/>
    <property type="match status" value="4"/>
</dbReference>
<evidence type="ECO:0000313" key="3">
    <source>
        <dbReference type="EMBL" id="ALA62531.1"/>
    </source>
</evidence>
<dbReference type="PROSITE" id="PS50088">
    <property type="entry name" value="ANK_REPEAT"/>
    <property type="match status" value="2"/>
</dbReference>
<evidence type="ECO:0000256" key="1">
    <source>
        <dbReference type="PROSITE-ProRule" id="PRU00023"/>
    </source>
</evidence>